<evidence type="ECO:0000313" key="3">
    <source>
        <dbReference type="EMBL" id="NHK26810.1"/>
    </source>
</evidence>
<keyword evidence="1 3" id="KW-0413">Isomerase</keyword>
<dbReference type="EC" id="5.3.3.2" evidence="1"/>
<dbReference type="RefSeq" id="WP_166426281.1">
    <property type="nucleotide sequence ID" value="NZ_BMGZ01000001.1"/>
</dbReference>
<keyword evidence="1" id="KW-0479">Metal-binding</keyword>
<proteinExistence type="inferred from homology"/>
<feature type="binding site" evidence="1">
    <location>
        <begin position="66"/>
        <end position="68"/>
    </location>
    <ligand>
        <name>FMN</name>
        <dbReference type="ChEBI" id="CHEBI:58210"/>
    </ligand>
</feature>
<feature type="binding site" evidence="1">
    <location>
        <begin position="297"/>
        <end position="298"/>
    </location>
    <ligand>
        <name>FMN</name>
        <dbReference type="ChEBI" id="CHEBI:58210"/>
    </ligand>
</feature>
<dbReference type="AlphaFoldDB" id="A0A8J3A0M4"/>
<accession>A0A8J3A0M4</accession>
<keyword evidence="1" id="KW-0460">Magnesium</keyword>
<evidence type="ECO:0000256" key="1">
    <source>
        <dbReference type="HAMAP-Rule" id="MF_00354"/>
    </source>
</evidence>
<dbReference type="PANTHER" id="PTHR43665:SF1">
    <property type="entry name" value="ISOPENTENYL-DIPHOSPHATE DELTA-ISOMERASE"/>
    <property type="match status" value="1"/>
</dbReference>
<evidence type="ECO:0000313" key="2">
    <source>
        <dbReference type="EMBL" id="GGH93481.1"/>
    </source>
</evidence>
<keyword evidence="1" id="KW-0521">NADP</keyword>
<reference evidence="3 5" key="2">
    <citation type="submission" date="2020-02" db="EMBL/GenBank/DDBJ databases">
        <title>Genome sequence of Parvularcula flava strain NH6-79.</title>
        <authorList>
            <person name="Abdul Karim M.H."/>
            <person name="Lam M.Q."/>
            <person name="Chen S.J."/>
            <person name="Yahya A."/>
            <person name="Shahir S."/>
            <person name="Shamsir M.S."/>
            <person name="Chong C.S."/>
        </authorList>
    </citation>
    <scope>NUCLEOTIDE SEQUENCE [LARGE SCALE GENOMIC DNA]</scope>
    <source>
        <strain evidence="3 5">NH6-79</strain>
    </source>
</reference>
<comment type="subcellular location">
    <subcellularLocation>
        <location evidence="1">Cytoplasm</location>
    </subcellularLocation>
</comment>
<feature type="binding site" evidence="1">
    <location>
        <position position="125"/>
    </location>
    <ligand>
        <name>FMN</name>
        <dbReference type="ChEBI" id="CHEBI:58210"/>
    </ligand>
</feature>
<dbReference type="EMBL" id="BMGZ01000001">
    <property type="protein sequence ID" value="GGH93481.1"/>
    <property type="molecule type" value="Genomic_DNA"/>
</dbReference>
<feature type="binding site" evidence="1">
    <location>
        <position position="221"/>
    </location>
    <ligand>
        <name>FMN</name>
        <dbReference type="ChEBI" id="CHEBI:58210"/>
    </ligand>
</feature>
<comment type="subunit">
    <text evidence="1">Homooctamer. Dimer of tetramers.</text>
</comment>
<dbReference type="EMBL" id="VCJR02000001">
    <property type="protein sequence ID" value="NHK26810.1"/>
    <property type="molecule type" value="Genomic_DNA"/>
</dbReference>
<dbReference type="GO" id="GO:0004452">
    <property type="term" value="F:isopentenyl-diphosphate delta-isomerase activity"/>
    <property type="evidence" value="ECO:0007669"/>
    <property type="project" value="UniProtKB-UniRule"/>
</dbReference>
<dbReference type="GO" id="GO:0000287">
    <property type="term" value="F:magnesium ion binding"/>
    <property type="evidence" value="ECO:0007669"/>
    <property type="project" value="UniProtKB-UniRule"/>
</dbReference>
<dbReference type="SUPFAM" id="SSF51395">
    <property type="entry name" value="FMN-linked oxidoreductases"/>
    <property type="match status" value="1"/>
</dbReference>
<reference evidence="2" key="1">
    <citation type="journal article" date="2014" name="Int. J. Syst. Evol. Microbiol.">
        <title>Complete genome sequence of Corynebacterium casei LMG S-19264T (=DSM 44701T), isolated from a smear-ripened cheese.</title>
        <authorList>
            <consortium name="US DOE Joint Genome Institute (JGI-PGF)"/>
            <person name="Walter F."/>
            <person name="Albersmeier A."/>
            <person name="Kalinowski J."/>
            <person name="Ruckert C."/>
        </authorList>
    </citation>
    <scope>NUCLEOTIDE SEQUENCE</scope>
    <source>
        <strain evidence="2">CGMCC 1.14984</strain>
    </source>
</reference>
<protein>
    <recommendedName>
        <fullName evidence="1">Isopentenyl-diphosphate delta-isomerase</fullName>
        <shortName evidence="1">IPP isomerase</shortName>
        <ecNumber evidence="1">5.3.3.2</ecNumber>
    </recommendedName>
    <alternativeName>
        <fullName evidence="1">Isopentenyl diphosphate:dimethylallyl diphosphate isomerase</fullName>
    </alternativeName>
    <alternativeName>
        <fullName evidence="1">Isopentenyl pyrophosphate isomerase</fullName>
    </alternativeName>
    <alternativeName>
        <fullName evidence="1">Type 2 isopentenyl diphosphate isomerase</fullName>
        <shortName evidence="1">IDI-2</shortName>
    </alternativeName>
</protein>
<dbReference type="NCBIfam" id="TIGR02151">
    <property type="entry name" value="IPP_isom_2"/>
    <property type="match status" value="1"/>
</dbReference>
<comment type="function">
    <text evidence="1">Involved in the biosynthesis of isoprenoids. Catalyzes the 1,3-allylic rearrangement of the homoallylic substrate isopentenyl (IPP) to its allylic isomer, dimethylallyl diphosphate (DMAPP).</text>
</comment>
<organism evidence="2 4">
    <name type="scientific">Aquisalinus luteolus</name>
    <dbReference type="NCBI Taxonomy" id="1566827"/>
    <lineage>
        <taxon>Bacteria</taxon>
        <taxon>Pseudomonadati</taxon>
        <taxon>Pseudomonadota</taxon>
        <taxon>Alphaproteobacteria</taxon>
        <taxon>Parvularculales</taxon>
        <taxon>Parvularculaceae</taxon>
        <taxon>Aquisalinus</taxon>
    </lineage>
</organism>
<comment type="caution">
    <text evidence="1">Lacks conserved residue(s) required for the propagation of feature annotation.</text>
</comment>
<keyword evidence="1" id="KW-0288">FMN</keyword>
<dbReference type="GO" id="GO:0005737">
    <property type="term" value="C:cytoplasm"/>
    <property type="evidence" value="ECO:0007669"/>
    <property type="project" value="UniProtKB-SubCell"/>
</dbReference>
<dbReference type="InterPro" id="IPR013785">
    <property type="entry name" value="Aldolase_TIM"/>
</dbReference>
<comment type="cofactor">
    <cofactor evidence="1">
        <name>NADPH</name>
        <dbReference type="ChEBI" id="CHEBI:57783"/>
    </cofactor>
</comment>
<feature type="binding site" evidence="1">
    <location>
        <begin position="7"/>
        <end position="8"/>
    </location>
    <ligand>
        <name>substrate</name>
    </ligand>
</feature>
<dbReference type="InterPro" id="IPR011179">
    <property type="entry name" value="IPdP_isomerase"/>
</dbReference>
<dbReference type="PIRSF" id="PIRSF003314">
    <property type="entry name" value="IPP_isomerase"/>
    <property type="match status" value="1"/>
</dbReference>
<gene>
    <name evidence="1 2" type="primary">fni</name>
    <name evidence="3" type="ORF">FF098_002665</name>
    <name evidence="2" type="ORF">GCM10011355_05420</name>
</gene>
<comment type="similarity">
    <text evidence="1">Belongs to the IPP isomerase type 2 family.</text>
</comment>
<name>A0A8J3A0M4_9PROT</name>
<feature type="binding site" evidence="1">
    <location>
        <begin position="276"/>
        <end position="278"/>
    </location>
    <ligand>
        <name>FMN</name>
        <dbReference type="ChEBI" id="CHEBI:58210"/>
    </ligand>
</feature>
<keyword evidence="1" id="KW-0963">Cytoplasm</keyword>
<keyword evidence="1" id="KW-0285">Flavoprotein</keyword>
<dbReference type="Gene3D" id="3.20.20.70">
    <property type="entry name" value="Aldolase class I"/>
    <property type="match status" value="1"/>
</dbReference>
<feature type="binding site" evidence="1">
    <location>
        <position position="96"/>
    </location>
    <ligand>
        <name>FMN</name>
        <dbReference type="ChEBI" id="CHEBI:58210"/>
    </ligand>
</feature>
<keyword evidence="1" id="KW-0414">Isoprene biosynthesis</keyword>
<feature type="binding site" evidence="1">
    <location>
        <position position="161"/>
    </location>
    <ligand>
        <name>Mg(2+)</name>
        <dbReference type="ChEBI" id="CHEBI:18420"/>
    </ligand>
</feature>
<dbReference type="GO" id="GO:0070402">
    <property type="term" value="F:NADPH binding"/>
    <property type="evidence" value="ECO:0007669"/>
    <property type="project" value="UniProtKB-UniRule"/>
</dbReference>
<comment type="caution">
    <text evidence="2">The sequence shown here is derived from an EMBL/GenBank/DDBJ whole genome shotgun (WGS) entry which is preliminary data.</text>
</comment>
<comment type="cofactor">
    <cofactor evidence="1">
        <name>Mg(2+)</name>
        <dbReference type="ChEBI" id="CHEBI:18420"/>
    </cofactor>
</comment>
<reference evidence="2" key="3">
    <citation type="submission" date="2020-09" db="EMBL/GenBank/DDBJ databases">
        <authorList>
            <person name="Sun Q."/>
            <person name="Zhou Y."/>
        </authorList>
    </citation>
    <scope>NUCLEOTIDE SEQUENCE</scope>
    <source>
        <strain evidence="2">CGMCC 1.14984</strain>
    </source>
</reference>
<feature type="binding site" evidence="1">
    <location>
        <position position="191"/>
    </location>
    <ligand>
        <name>FMN</name>
        <dbReference type="ChEBI" id="CHEBI:58210"/>
    </ligand>
</feature>
<evidence type="ECO:0000313" key="5">
    <source>
        <dbReference type="Proteomes" id="UP000818603"/>
    </source>
</evidence>
<dbReference type="Proteomes" id="UP000818603">
    <property type="component" value="Unassembled WGS sequence"/>
</dbReference>
<feature type="binding site" evidence="1">
    <location>
        <position position="65"/>
    </location>
    <ligand>
        <name>FMN</name>
        <dbReference type="ChEBI" id="CHEBI:58210"/>
    </ligand>
</feature>
<dbReference type="CDD" id="cd02811">
    <property type="entry name" value="IDI-2_FMN"/>
    <property type="match status" value="1"/>
</dbReference>
<dbReference type="PANTHER" id="PTHR43665">
    <property type="entry name" value="ISOPENTENYL-DIPHOSPHATE DELTA-ISOMERASE"/>
    <property type="match status" value="1"/>
</dbReference>
<keyword evidence="5" id="KW-1185">Reference proteome</keyword>
<comment type="cofactor">
    <cofactor evidence="1">
        <name>FMN</name>
        <dbReference type="ChEBI" id="CHEBI:58210"/>
    </cofactor>
</comment>
<feature type="binding site" evidence="1">
    <location>
        <begin position="96"/>
        <end position="98"/>
    </location>
    <ligand>
        <name>substrate</name>
    </ligand>
</feature>
<dbReference type="GO" id="GO:0010181">
    <property type="term" value="F:FMN binding"/>
    <property type="evidence" value="ECO:0007669"/>
    <property type="project" value="UniProtKB-UniRule"/>
</dbReference>
<dbReference type="HAMAP" id="MF_00354">
    <property type="entry name" value="Idi_2"/>
    <property type="match status" value="1"/>
</dbReference>
<sequence>MSEIQSRKQDHIDIVLNRDVGFPDVTTGFEKYRFDHVALPELALDDVSLETLFLGRTLALPFLISSMTGGPDKAEQINRNLAEAAAELKIAFAVGSQRVALENEGAGGLGKTLRDLAGAIPLIANLGAAQIRGADGPDLAARAADMIGADAVFIHLNPLQEAVQTGGDTDWTGVLSAIEAIAKSGITVAVKEVGFGINGRVARQLADAGVSIIDVAGAGGTNWARVEAARVKEDDRHASIKAQVGAAFRNWGIPTAEALVEAAMVAPDATLIASGGIRDGIEAAMAIRLGATLAGQAAPALAPALQDPEKIVEHFTVLGEQLRTACFCTGSKDLAALRTARLRGLDAP</sequence>
<evidence type="ECO:0000313" key="4">
    <source>
        <dbReference type="Proteomes" id="UP000621856"/>
    </source>
</evidence>
<dbReference type="Proteomes" id="UP000621856">
    <property type="component" value="Unassembled WGS sequence"/>
</dbReference>
<comment type="catalytic activity">
    <reaction evidence="1">
        <text>isopentenyl diphosphate = dimethylallyl diphosphate</text>
        <dbReference type="Rhea" id="RHEA:23284"/>
        <dbReference type="ChEBI" id="CHEBI:57623"/>
        <dbReference type="ChEBI" id="CHEBI:128769"/>
        <dbReference type="EC" id="5.3.3.2"/>
    </reaction>
</comment>
<feature type="binding site" evidence="1">
    <location>
        <position position="160"/>
    </location>
    <ligand>
        <name>substrate</name>
    </ligand>
</feature>
<dbReference type="GO" id="GO:0008299">
    <property type="term" value="P:isoprenoid biosynthetic process"/>
    <property type="evidence" value="ECO:0007669"/>
    <property type="project" value="UniProtKB-UniRule"/>
</dbReference>